<protein>
    <recommendedName>
        <fullName evidence="6">Adenylate kinase</fullName>
        <ecNumber evidence="6">2.7.4.3</ecNumber>
    </recommendedName>
</protein>
<feature type="non-terminal residue" evidence="7">
    <location>
        <position position="1"/>
    </location>
</feature>
<organism evidence="7 8">
    <name type="scientific">Candidatus Azambacteria bacterium RIFOXYD1_FULL_42_11</name>
    <dbReference type="NCBI Taxonomy" id="1797310"/>
    <lineage>
        <taxon>Bacteria</taxon>
        <taxon>Candidatus Azamiibacteriota</taxon>
    </lineage>
</organism>
<keyword evidence="2" id="KW-0545">Nucleotide biosynthesis</keyword>
<keyword evidence="1 5" id="KW-0808">Transferase</keyword>
<keyword evidence="3 6" id="KW-0547">Nucleotide-binding</keyword>
<dbReference type="SUPFAM" id="SSF52540">
    <property type="entry name" value="P-loop containing nucleoside triphosphate hydrolases"/>
    <property type="match status" value="1"/>
</dbReference>
<dbReference type="GO" id="GO:0005524">
    <property type="term" value="F:ATP binding"/>
    <property type="evidence" value="ECO:0007669"/>
    <property type="project" value="UniProtKB-KW"/>
</dbReference>
<dbReference type="InterPro" id="IPR000850">
    <property type="entry name" value="Adenylat/UMP-CMP_kin"/>
</dbReference>
<dbReference type="PRINTS" id="PR00094">
    <property type="entry name" value="ADENYLTKNASE"/>
</dbReference>
<comment type="subunit">
    <text evidence="6">Monomer.</text>
</comment>
<comment type="catalytic activity">
    <reaction evidence="6">
        <text>AMP + ATP = 2 ADP</text>
        <dbReference type="Rhea" id="RHEA:12973"/>
        <dbReference type="ChEBI" id="CHEBI:30616"/>
        <dbReference type="ChEBI" id="CHEBI:456215"/>
        <dbReference type="ChEBI" id="CHEBI:456216"/>
        <dbReference type="EC" id="2.7.4.3"/>
    </reaction>
</comment>
<dbReference type="AlphaFoldDB" id="A0A1F5CHG7"/>
<keyword evidence="4 5" id="KW-0418">Kinase</keyword>
<evidence type="ECO:0000256" key="1">
    <source>
        <dbReference type="ARBA" id="ARBA00022679"/>
    </source>
</evidence>
<evidence type="ECO:0000313" key="7">
    <source>
        <dbReference type="EMBL" id="OGD42299.1"/>
    </source>
</evidence>
<proteinExistence type="inferred from homology"/>
<evidence type="ECO:0000256" key="4">
    <source>
        <dbReference type="ARBA" id="ARBA00022777"/>
    </source>
</evidence>
<dbReference type="GO" id="GO:0004017">
    <property type="term" value="F:AMP kinase activity"/>
    <property type="evidence" value="ECO:0007669"/>
    <property type="project" value="UniProtKB-EC"/>
</dbReference>
<reference evidence="7 8" key="1">
    <citation type="journal article" date="2016" name="Nat. Commun.">
        <title>Thousands of microbial genomes shed light on interconnected biogeochemical processes in an aquifer system.</title>
        <authorList>
            <person name="Anantharaman K."/>
            <person name="Brown C.T."/>
            <person name="Hug L.A."/>
            <person name="Sharon I."/>
            <person name="Castelle C.J."/>
            <person name="Probst A.J."/>
            <person name="Thomas B.C."/>
            <person name="Singh A."/>
            <person name="Wilkins M.J."/>
            <person name="Karaoz U."/>
            <person name="Brodie E.L."/>
            <person name="Williams K.H."/>
            <person name="Hubbard S.S."/>
            <person name="Banfield J.F."/>
        </authorList>
    </citation>
    <scope>NUCLEOTIDE SEQUENCE [LARGE SCALE GENOMIC DNA]</scope>
</reference>
<name>A0A1F5CHG7_9BACT</name>
<comment type="subcellular location">
    <subcellularLocation>
        <location evidence="6">Cytoplasm</location>
    </subcellularLocation>
</comment>
<evidence type="ECO:0000313" key="8">
    <source>
        <dbReference type="Proteomes" id="UP000178974"/>
    </source>
</evidence>
<evidence type="ECO:0000256" key="2">
    <source>
        <dbReference type="ARBA" id="ARBA00022727"/>
    </source>
</evidence>
<dbReference type="InterPro" id="IPR027417">
    <property type="entry name" value="P-loop_NTPase"/>
</dbReference>
<dbReference type="Pfam" id="PF00406">
    <property type="entry name" value="ADK"/>
    <property type="match status" value="1"/>
</dbReference>
<evidence type="ECO:0000256" key="3">
    <source>
        <dbReference type="ARBA" id="ARBA00022741"/>
    </source>
</evidence>
<comment type="caution">
    <text evidence="7">The sequence shown here is derived from an EMBL/GenBank/DDBJ whole genome shotgun (WGS) entry which is preliminary data.</text>
</comment>
<dbReference type="GO" id="GO:0005737">
    <property type="term" value="C:cytoplasm"/>
    <property type="evidence" value="ECO:0007669"/>
    <property type="project" value="UniProtKB-SubCell"/>
</dbReference>
<sequence>AFHSQNHLDKIFTEEFGFKIIGDTFEHLKAMGCPQEIYGPKMRKFRDQGEFVKYCENELLVTMSLRKVRQSDFMIIRPSAEGSGGTTSETVMGYLKGIPMLVIIGPHHEGISDNNSTFMIRMLNRRGLFFDTEKDVVDFVRKHIAIFKQGRRTIRRFIEKIKKQNPFINDRPKPRWDDRFEGKTVIILGWPGAGKGTQARRLQDLAGFKYFGSGHELRKLSNKLPKQGQSLGKGNLAKPVIIDYLLTHSLLRWERFEPVVIDGSPKMPEEAQALMDLFELLDRKPIVIVIDITEELSRERIVQRRNCGHCEISFCGSELIDGSSCPYCGAMLMVRPENADPEAINKIMNWYQTNVKKVIEFFESEGLVTHIDGNRGKEEIFEDILNILKK</sequence>
<comment type="similarity">
    <text evidence="5">Belongs to the adenylate kinase family.</text>
</comment>
<dbReference type="CDD" id="cd01428">
    <property type="entry name" value="ADK"/>
    <property type="match status" value="1"/>
</dbReference>
<dbReference type="Proteomes" id="UP000178974">
    <property type="component" value="Unassembled WGS sequence"/>
</dbReference>
<keyword evidence="6" id="KW-0067">ATP-binding</keyword>
<gene>
    <name evidence="7" type="ORF">A2567_01360</name>
</gene>
<dbReference type="EC" id="2.7.4.3" evidence="6"/>
<evidence type="ECO:0000256" key="6">
    <source>
        <dbReference type="RuleBase" id="RU003331"/>
    </source>
</evidence>
<dbReference type="Gene3D" id="3.40.50.300">
    <property type="entry name" value="P-loop containing nucleotide triphosphate hydrolases"/>
    <property type="match status" value="1"/>
</dbReference>
<accession>A0A1F5CHG7</accession>
<dbReference type="EMBL" id="MEZA01000014">
    <property type="protein sequence ID" value="OGD42299.1"/>
    <property type="molecule type" value="Genomic_DNA"/>
</dbReference>
<dbReference type="PANTHER" id="PTHR23359">
    <property type="entry name" value="NUCLEOTIDE KINASE"/>
    <property type="match status" value="1"/>
</dbReference>
<evidence type="ECO:0000256" key="5">
    <source>
        <dbReference type="RuleBase" id="RU003330"/>
    </source>
</evidence>